<dbReference type="EMBL" id="OZ034814">
    <property type="protein sequence ID" value="CAL1359646.1"/>
    <property type="molecule type" value="Genomic_DNA"/>
</dbReference>
<protein>
    <recommendedName>
        <fullName evidence="1">Reverse transcriptase zinc-binding domain-containing protein</fullName>
    </recommendedName>
</protein>
<keyword evidence="3" id="KW-1185">Reference proteome</keyword>
<evidence type="ECO:0000259" key="1">
    <source>
        <dbReference type="Pfam" id="PF13966"/>
    </source>
</evidence>
<proteinExistence type="predicted"/>
<dbReference type="InterPro" id="IPR026960">
    <property type="entry name" value="RVT-Znf"/>
</dbReference>
<accession>A0AAV2CUC3</accession>
<dbReference type="Pfam" id="PF13966">
    <property type="entry name" value="zf-RVT"/>
    <property type="match status" value="1"/>
</dbReference>
<dbReference type="AlphaFoldDB" id="A0AAV2CUC3"/>
<reference evidence="2 3" key="1">
    <citation type="submission" date="2024-04" db="EMBL/GenBank/DDBJ databases">
        <authorList>
            <person name="Fracassetti M."/>
        </authorList>
    </citation>
    <scope>NUCLEOTIDE SEQUENCE [LARGE SCALE GENOMIC DNA]</scope>
</reference>
<dbReference type="Proteomes" id="UP001497516">
    <property type="component" value="Chromosome 10"/>
</dbReference>
<organism evidence="2 3">
    <name type="scientific">Linum trigynum</name>
    <dbReference type="NCBI Taxonomy" id="586398"/>
    <lineage>
        <taxon>Eukaryota</taxon>
        <taxon>Viridiplantae</taxon>
        <taxon>Streptophyta</taxon>
        <taxon>Embryophyta</taxon>
        <taxon>Tracheophyta</taxon>
        <taxon>Spermatophyta</taxon>
        <taxon>Magnoliopsida</taxon>
        <taxon>eudicotyledons</taxon>
        <taxon>Gunneridae</taxon>
        <taxon>Pentapetalae</taxon>
        <taxon>rosids</taxon>
        <taxon>fabids</taxon>
        <taxon>Malpighiales</taxon>
        <taxon>Linaceae</taxon>
        <taxon>Linum</taxon>
    </lineage>
</organism>
<sequence length="250" mass="29281">MSWEKLCRPKYEGGMGFRDFQGFNIALLGRQVWNLLKKPDSLVARVLKARYHPHCDILEATVGSNPSYIWRSLMQAQSLVKEGTSWRVGNGESIRIWWDRRIPEARDFKVQSQATGLGITEKVSSLIDWETRSWKSNTLQTHFQPNDRARIEQIPIPSQPKPDIQIWGRDKTGKYSVRYGYKEWRKRQVSNQVENYVPVEWKKLWMLELPPKVRLFVWRWGSNILPTGVNLSHTIKEAHDECPFCGLLET</sequence>
<evidence type="ECO:0000313" key="2">
    <source>
        <dbReference type="EMBL" id="CAL1359646.1"/>
    </source>
</evidence>
<name>A0AAV2CUC3_9ROSI</name>
<feature type="domain" description="Reverse transcriptase zinc-binding" evidence="1">
    <location>
        <begin position="175"/>
        <end position="247"/>
    </location>
</feature>
<gene>
    <name evidence="2" type="ORF">LTRI10_LOCUS7120</name>
</gene>
<evidence type="ECO:0000313" key="3">
    <source>
        <dbReference type="Proteomes" id="UP001497516"/>
    </source>
</evidence>